<keyword evidence="1 3" id="KW-0808">Transferase</keyword>
<dbReference type="PANTHER" id="PTHR30621">
    <property type="entry name" value="GLUTAMINE SYNTHETASE ADENYLYLTRANSFERASE"/>
    <property type="match status" value="1"/>
</dbReference>
<dbReference type="InterPro" id="IPR013546">
    <property type="entry name" value="PII_UdlTrfase/GS_AdlTrfase"/>
</dbReference>
<dbReference type="PANTHER" id="PTHR30621:SF0">
    <property type="entry name" value="BIFUNCTIONAL GLUTAMINE SYNTHETASE ADENYLYLTRANSFERASE_ADENYLYL-REMOVING ENZYME"/>
    <property type="match status" value="1"/>
</dbReference>
<feature type="domain" description="PII-uridylyltransferase/Glutamine-synthetase adenylyltransferase" evidence="2">
    <location>
        <begin position="2"/>
        <end position="69"/>
    </location>
</feature>
<evidence type="ECO:0000259" key="2">
    <source>
        <dbReference type="Pfam" id="PF08335"/>
    </source>
</evidence>
<dbReference type="EMBL" id="PNCG01000859">
    <property type="protein sequence ID" value="TMP71217.1"/>
    <property type="molecule type" value="Genomic_DNA"/>
</dbReference>
<dbReference type="GO" id="GO:0000820">
    <property type="term" value="P:regulation of glutamine family amino acid metabolic process"/>
    <property type="evidence" value="ECO:0007669"/>
    <property type="project" value="TreeGrafter"/>
</dbReference>
<proteinExistence type="predicted"/>
<dbReference type="Gene3D" id="1.20.120.330">
    <property type="entry name" value="Nucleotidyltransferases domain 2"/>
    <property type="match status" value="1"/>
</dbReference>
<sequence length="115" mass="13339">ETAQLLTRNYLFLRRVEQYLQAFDDQQTQTLPDSGIDIERLNFLLEADDFAKSLACIDKTMKSVREEFALVIGEQPQEQNPCEESYGFAWLESDFSSFGDDLTDDVSQQWSIRLD</sequence>
<name>A0A5S3YFN2_9GAMM</name>
<dbReference type="AlphaFoldDB" id="A0A5S3YFN2"/>
<evidence type="ECO:0000313" key="3">
    <source>
        <dbReference type="EMBL" id="TMP71217.1"/>
    </source>
</evidence>
<keyword evidence="3" id="KW-0548">Nucleotidyltransferase</keyword>
<reference evidence="3 4" key="1">
    <citation type="submission" date="2017-12" db="EMBL/GenBank/DDBJ databases">
        <authorList>
            <person name="Paulsen S."/>
            <person name="Gram L.K."/>
        </authorList>
    </citation>
    <scope>NUCLEOTIDE SEQUENCE [LARGE SCALE GENOMIC DNA]</scope>
    <source>
        <strain evidence="3 4">S2897</strain>
    </source>
</reference>
<dbReference type="Pfam" id="PF08335">
    <property type="entry name" value="GlnD_UR_UTase"/>
    <property type="match status" value="1"/>
</dbReference>
<organism evidence="3 4">
    <name type="scientific">Pseudoalteromonas ruthenica</name>
    <dbReference type="NCBI Taxonomy" id="151081"/>
    <lineage>
        <taxon>Bacteria</taxon>
        <taxon>Pseudomonadati</taxon>
        <taxon>Pseudomonadota</taxon>
        <taxon>Gammaproteobacteria</taxon>
        <taxon>Alteromonadales</taxon>
        <taxon>Pseudoalteromonadaceae</taxon>
        <taxon>Pseudoalteromonas</taxon>
    </lineage>
</organism>
<dbReference type="SUPFAM" id="SSF81593">
    <property type="entry name" value="Nucleotidyltransferase substrate binding subunit/domain"/>
    <property type="match status" value="1"/>
</dbReference>
<evidence type="ECO:0000256" key="1">
    <source>
        <dbReference type="ARBA" id="ARBA00022679"/>
    </source>
</evidence>
<dbReference type="GO" id="GO:0008882">
    <property type="term" value="F:[glutamate-ammonia-ligase] adenylyltransferase activity"/>
    <property type="evidence" value="ECO:0007669"/>
    <property type="project" value="UniProtKB-EC"/>
</dbReference>
<feature type="non-terminal residue" evidence="3">
    <location>
        <position position="115"/>
    </location>
</feature>
<protein>
    <submittedName>
        <fullName evidence="3">Bifunctional glutamine synthetase adenylyltransferase/deadenyltransferase</fullName>
        <ecNumber evidence="3">2.7.7.42</ecNumber>
    </submittedName>
</protein>
<accession>A0A5S3YFN2</accession>
<dbReference type="Proteomes" id="UP000305874">
    <property type="component" value="Unassembled WGS sequence"/>
</dbReference>
<comment type="caution">
    <text evidence="3">The sequence shown here is derived from an EMBL/GenBank/DDBJ whole genome shotgun (WGS) entry which is preliminary data.</text>
</comment>
<dbReference type="InterPro" id="IPR023057">
    <property type="entry name" value="GlnE"/>
</dbReference>
<dbReference type="EC" id="2.7.7.42" evidence="3"/>
<evidence type="ECO:0000313" key="4">
    <source>
        <dbReference type="Proteomes" id="UP000305874"/>
    </source>
</evidence>
<reference evidence="4" key="2">
    <citation type="submission" date="2019-06" db="EMBL/GenBank/DDBJ databases">
        <title>Co-occurence of chitin degradation, pigmentation and bioactivity in marine Pseudoalteromonas.</title>
        <authorList>
            <person name="Sonnenschein E.C."/>
            <person name="Bech P.K."/>
        </authorList>
    </citation>
    <scope>NUCLEOTIDE SEQUENCE [LARGE SCALE GENOMIC DNA]</scope>
    <source>
        <strain evidence="4">S2897</strain>
    </source>
</reference>
<feature type="non-terminal residue" evidence="3">
    <location>
        <position position="1"/>
    </location>
</feature>
<gene>
    <name evidence="3" type="ORF">CWC05_22855</name>
</gene>
<dbReference type="GO" id="GO:0005829">
    <property type="term" value="C:cytosol"/>
    <property type="evidence" value="ECO:0007669"/>
    <property type="project" value="TreeGrafter"/>
</dbReference>